<sequence>AHTFPGQGITANFISWENGLIQ</sequence>
<feature type="non-terminal residue" evidence="1">
    <location>
        <position position="1"/>
    </location>
</feature>
<evidence type="ECO:0000313" key="1">
    <source>
        <dbReference type="EMBL" id="SVC50444.1"/>
    </source>
</evidence>
<organism evidence="1">
    <name type="scientific">marine metagenome</name>
    <dbReference type="NCBI Taxonomy" id="408172"/>
    <lineage>
        <taxon>unclassified sequences</taxon>
        <taxon>metagenomes</taxon>
        <taxon>ecological metagenomes</taxon>
    </lineage>
</organism>
<accession>A0A382MNA8</accession>
<name>A0A382MNA8_9ZZZZ</name>
<gene>
    <name evidence="1" type="ORF">METZ01_LOCUS303298</name>
</gene>
<reference evidence="1" key="1">
    <citation type="submission" date="2018-05" db="EMBL/GenBank/DDBJ databases">
        <authorList>
            <person name="Lanie J.A."/>
            <person name="Ng W.-L."/>
            <person name="Kazmierczak K.M."/>
            <person name="Andrzejewski T.M."/>
            <person name="Davidsen T.M."/>
            <person name="Wayne K.J."/>
            <person name="Tettelin H."/>
            <person name="Glass J.I."/>
            <person name="Rusch D."/>
            <person name="Podicherti R."/>
            <person name="Tsui H.-C.T."/>
            <person name="Winkler M.E."/>
        </authorList>
    </citation>
    <scope>NUCLEOTIDE SEQUENCE</scope>
</reference>
<proteinExistence type="predicted"/>
<protein>
    <submittedName>
        <fullName evidence="1">Uncharacterized protein</fullName>
    </submittedName>
</protein>
<dbReference type="AlphaFoldDB" id="A0A382MNA8"/>
<dbReference type="EMBL" id="UINC01094850">
    <property type="protein sequence ID" value="SVC50444.1"/>
    <property type="molecule type" value="Genomic_DNA"/>
</dbReference>